<evidence type="ECO:0000313" key="3">
    <source>
        <dbReference type="Proteomes" id="UP000230750"/>
    </source>
</evidence>
<comment type="caution">
    <text evidence="2">The sequence shown here is derived from an EMBL/GenBank/DDBJ whole genome shotgun (WGS) entry which is preliminary data.</text>
</comment>
<dbReference type="AlphaFoldDB" id="A0A2G8LL50"/>
<organism evidence="2 3">
    <name type="scientific">Stichopus japonicus</name>
    <name type="common">Sea cucumber</name>
    <dbReference type="NCBI Taxonomy" id="307972"/>
    <lineage>
        <taxon>Eukaryota</taxon>
        <taxon>Metazoa</taxon>
        <taxon>Echinodermata</taxon>
        <taxon>Eleutherozoa</taxon>
        <taxon>Echinozoa</taxon>
        <taxon>Holothuroidea</taxon>
        <taxon>Aspidochirotacea</taxon>
        <taxon>Aspidochirotida</taxon>
        <taxon>Stichopodidae</taxon>
        <taxon>Apostichopus</taxon>
    </lineage>
</organism>
<gene>
    <name evidence="2" type="ORF">BSL78_02107</name>
</gene>
<proteinExistence type="predicted"/>
<evidence type="ECO:0000313" key="2">
    <source>
        <dbReference type="EMBL" id="PIK60932.1"/>
    </source>
</evidence>
<keyword evidence="3" id="KW-1185">Reference proteome</keyword>
<feature type="non-terminal residue" evidence="2">
    <location>
        <position position="73"/>
    </location>
</feature>
<accession>A0A2G8LL50</accession>
<dbReference type="EMBL" id="MRZV01000044">
    <property type="protein sequence ID" value="PIK60932.1"/>
    <property type="molecule type" value="Genomic_DNA"/>
</dbReference>
<evidence type="ECO:0000256" key="1">
    <source>
        <dbReference type="SAM" id="MobiDB-lite"/>
    </source>
</evidence>
<dbReference type="Proteomes" id="UP000230750">
    <property type="component" value="Unassembled WGS sequence"/>
</dbReference>
<feature type="region of interest" description="Disordered" evidence="1">
    <location>
        <begin position="17"/>
        <end position="73"/>
    </location>
</feature>
<sequence>MDDLQDTNDQLYQLADDLARSGRRPEKRPAEEDLFVPDGISPDLVKPSRIEEPLQATPTSMQESAPPPPPPPV</sequence>
<feature type="compositionally biased region" description="Basic and acidic residues" evidence="1">
    <location>
        <begin position="17"/>
        <end position="31"/>
    </location>
</feature>
<name>A0A2G8LL50_STIJA</name>
<reference evidence="2 3" key="1">
    <citation type="journal article" date="2017" name="PLoS Biol.">
        <title>The sea cucumber genome provides insights into morphological evolution and visceral regeneration.</title>
        <authorList>
            <person name="Zhang X."/>
            <person name="Sun L."/>
            <person name="Yuan J."/>
            <person name="Sun Y."/>
            <person name="Gao Y."/>
            <person name="Zhang L."/>
            <person name="Li S."/>
            <person name="Dai H."/>
            <person name="Hamel J.F."/>
            <person name="Liu C."/>
            <person name="Yu Y."/>
            <person name="Liu S."/>
            <person name="Lin W."/>
            <person name="Guo K."/>
            <person name="Jin S."/>
            <person name="Xu P."/>
            <person name="Storey K.B."/>
            <person name="Huan P."/>
            <person name="Zhang T."/>
            <person name="Zhou Y."/>
            <person name="Zhang J."/>
            <person name="Lin C."/>
            <person name="Li X."/>
            <person name="Xing L."/>
            <person name="Huo D."/>
            <person name="Sun M."/>
            <person name="Wang L."/>
            <person name="Mercier A."/>
            <person name="Li F."/>
            <person name="Yang H."/>
            <person name="Xiang J."/>
        </authorList>
    </citation>
    <scope>NUCLEOTIDE SEQUENCE [LARGE SCALE GENOMIC DNA]</scope>
    <source>
        <strain evidence="2">Shaxun</strain>
        <tissue evidence="2">Muscle</tissue>
    </source>
</reference>
<protein>
    <submittedName>
        <fullName evidence="2">Uncharacterized protein</fullName>
    </submittedName>
</protein>